<organism evidence="2 3">
    <name type="scientific">Panagrolaimus superbus</name>
    <dbReference type="NCBI Taxonomy" id="310955"/>
    <lineage>
        <taxon>Eukaryota</taxon>
        <taxon>Metazoa</taxon>
        <taxon>Ecdysozoa</taxon>
        <taxon>Nematoda</taxon>
        <taxon>Chromadorea</taxon>
        <taxon>Rhabditida</taxon>
        <taxon>Tylenchina</taxon>
        <taxon>Panagrolaimomorpha</taxon>
        <taxon>Panagrolaimoidea</taxon>
        <taxon>Panagrolaimidae</taxon>
        <taxon>Panagrolaimus</taxon>
    </lineage>
</organism>
<name>A0A914YYQ3_9BILA</name>
<protein>
    <submittedName>
        <fullName evidence="3">Uncharacterized protein</fullName>
    </submittedName>
</protein>
<keyword evidence="2" id="KW-1185">Reference proteome</keyword>
<evidence type="ECO:0000313" key="2">
    <source>
        <dbReference type="Proteomes" id="UP000887577"/>
    </source>
</evidence>
<feature type="region of interest" description="Disordered" evidence="1">
    <location>
        <begin position="1"/>
        <end position="57"/>
    </location>
</feature>
<evidence type="ECO:0000256" key="1">
    <source>
        <dbReference type="SAM" id="MobiDB-lite"/>
    </source>
</evidence>
<reference evidence="3" key="1">
    <citation type="submission" date="2022-11" db="UniProtKB">
        <authorList>
            <consortium name="WormBaseParasite"/>
        </authorList>
    </citation>
    <scope>IDENTIFICATION</scope>
</reference>
<feature type="compositionally biased region" description="Low complexity" evidence="1">
    <location>
        <begin position="1"/>
        <end position="14"/>
    </location>
</feature>
<sequence>MQLQHQHQQQQLPQTIPEKEESEAEAESEASSIIAESPVPKYKPSKTSSKRRHSNHLRTFEPSVLDRVFEDVASIVNSHISRTESSASLDNEFGANTRWRQMYESVYSELEKLRNLLMIQHRICERQKKEVFLF</sequence>
<proteinExistence type="predicted"/>
<evidence type="ECO:0000313" key="3">
    <source>
        <dbReference type="WBParaSite" id="PSU_v2.g5082.t1"/>
    </source>
</evidence>
<dbReference type="AlphaFoldDB" id="A0A914YYQ3"/>
<dbReference type="WBParaSite" id="PSU_v2.g5082.t1">
    <property type="protein sequence ID" value="PSU_v2.g5082.t1"/>
    <property type="gene ID" value="PSU_v2.g5082"/>
</dbReference>
<dbReference type="Proteomes" id="UP000887577">
    <property type="component" value="Unplaced"/>
</dbReference>
<accession>A0A914YYQ3</accession>